<reference evidence="3 4" key="1">
    <citation type="submission" date="2020-03" db="EMBL/GenBank/DDBJ databases">
        <title>Whole genome shotgun sequence of Phytohabitans flavus NBRC 107702.</title>
        <authorList>
            <person name="Komaki H."/>
            <person name="Tamura T."/>
        </authorList>
    </citation>
    <scope>NUCLEOTIDE SEQUENCE [LARGE SCALE GENOMIC DNA]</scope>
    <source>
        <strain evidence="3 4">NBRC 107702</strain>
    </source>
</reference>
<evidence type="ECO:0000313" key="3">
    <source>
        <dbReference type="EMBL" id="BCB75057.1"/>
    </source>
</evidence>
<evidence type="ECO:0000256" key="2">
    <source>
        <dbReference type="SAM" id="Phobius"/>
    </source>
</evidence>
<organism evidence="3 4">
    <name type="scientific">Phytohabitans flavus</name>
    <dbReference type="NCBI Taxonomy" id="1076124"/>
    <lineage>
        <taxon>Bacteria</taxon>
        <taxon>Bacillati</taxon>
        <taxon>Actinomycetota</taxon>
        <taxon>Actinomycetes</taxon>
        <taxon>Micromonosporales</taxon>
        <taxon>Micromonosporaceae</taxon>
    </lineage>
</organism>
<keyword evidence="2" id="KW-0812">Transmembrane</keyword>
<evidence type="ECO:0000256" key="1">
    <source>
        <dbReference type="SAM" id="MobiDB-lite"/>
    </source>
</evidence>
<sequence length="185" mass="19952">MHPYQYSSTDKYPNPIQTGKPDPQGPHRKVWPPIVAFLLVSAVAVGAVIAGYRHIRQDAERAAAADAAAAALAPTEDECIQVLTSFDVWTEDDPHLTLDQTRQLTVETADAALAAGQEFAAGLAILPPAKGVELRAAVNDYITALQELRAALTTGEPTDQRAESVWSARSAVYDQQAGLNCRFRE</sequence>
<dbReference type="EMBL" id="AP022870">
    <property type="protein sequence ID" value="BCB75057.1"/>
    <property type="molecule type" value="Genomic_DNA"/>
</dbReference>
<reference evidence="3 4" key="2">
    <citation type="submission" date="2020-03" db="EMBL/GenBank/DDBJ databases">
        <authorList>
            <person name="Ichikawa N."/>
            <person name="Kimura A."/>
            <person name="Kitahashi Y."/>
            <person name="Uohara A."/>
        </authorList>
    </citation>
    <scope>NUCLEOTIDE SEQUENCE [LARGE SCALE GENOMIC DNA]</scope>
    <source>
        <strain evidence="3 4">NBRC 107702</strain>
    </source>
</reference>
<proteinExistence type="predicted"/>
<feature type="compositionally biased region" description="Polar residues" evidence="1">
    <location>
        <begin position="1"/>
        <end position="17"/>
    </location>
</feature>
<keyword evidence="2" id="KW-0472">Membrane</keyword>
<evidence type="ECO:0000313" key="4">
    <source>
        <dbReference type="Proteomes" id="UP000502508"/>
    </source>
</evidence>
<dbReference type="Proteomes" id="UP000502508">
    <property type="component" value="Chromosome"/>
</dbReference>
<feature type="region of interest" description="Disordered" evidence="1">
    <location>
        <begin position="1"/>
        <end position="27"/>
    </location>
</feature>
<gene>
    <name evidence="3" type="ORF">Pflav_014670</name>
</gene>
<dbReference type="AlphaFoldDB" id="A0A6F8XMM4"/>
<accession>A0A6F8XMM4</accession>
<dbReference type="KEGG" id="pfla:Pflav_014670"/>
<keyword evidence="2" id="KW-1133">Transmembrane helix</keyword>
<name>A0A6F8XMM4_9ACTN</name>
<keyword evidence="4" id="KW-1185">Reference proteome</keyword>
<protein>
    <submittedName>
        <fullName evidence="3">Uncharacterized protein</fullName>
    </submittedName>
</protein>
<feature type="transmembrane region" description="Helical" evidence="2">
    <location>
        <begin position="30"/>
        <end position="52"/>
    </location>
</feature>